<reference evidence="10" key="3">
    <citation type="submission" date="2025-09" db="UniProtKB">
        <authorList>
            <consortium name="Ensembl"/>
        </authorList>
    </citation>
    <scope>IDENTIFICATION</scope>
</reference>
<feature type="domain" description="Ig-like" evidence="9">
    <location>
        <begin position="325"/>
        <end position="409"/>
    </location>
</feature>
<dbReference type="PROSITE" id="PS50835">
    <property type="entry name" value="IG_LIKE"/>
    <property type="match status" value="4"/>
</dbReference>
<feature type="transmembrane region" description="Helical" evidence="7">
    <location>
        <begin position="518"/>
        <end position="541"/>
    </location>
</feature>
<dbReference type="CDD" id="cd05740">
    <property type="entry name" value="IgI_hCEACAM_2_4_6_like"/>
    <property type="match status" value="1"/>
</dbReference>
<sequence length="610" mass="66165">MESPSQAPHSGSSLWKGFLLTASILSCWIQPTSAQSDSFSVVPNPPYGTVGSSVILDIQGLSQQPPSYTWYRKAVIPSNRIAFYHVANGQLTASDSRLNVSSNGSLSISNLTLSDTDDYFVQLFDPTSSEIVTAQGHLAVYGSLSKPTISSTNMAPVENKDNVSLTCQSESQEVTYLVWSINQSSPAGDRIVLSPDNRTLTIINVTREDQGPYECEIQNPVSVNRSDPFTLNIVYGPDTPVIVPTDPNYPVGANLELLCSGDSNPPAQYTWFFNGILTVSTPQLSILNVSLNHTGTYSCIASNSVTGLSSSKDINITVSETASKPTITANSTNVMENSTLVFTCNTEHEGMNILWFFNNKSLSLNEGQYLSDGDLILTVKNVTRKHAGSYQCEIWNPISSNRSDPLEVTVNYGPDDILFSPSPAGDEIRVIFQQSLTLVCQVESYPPAQYEWRVNVTVSPEFTNNTYIIQNVSWEDSGQYTCLAWNNVTELSVSKAVTVRVIEQPPEGGSGSSLSGGAIAGIVIGVIAGVALVGFLIYFLFFRPSGGASEHHDTEHKSSAPNHRQTNSDSSPNRTEEVSYASVNFNAQKPLATAQLPSHTDTVYSEIKKK</sequence>
<organism evidence="10 11">
    <name type="scientific">Vombatus ursinus</name>
    <name type="common">Common wombat</name>
    <dbReference type="NCBI Taxonomy" id="29139"/>
    <lineage>
        <taxon>Eukaryota</taxon>
        <taxon>Metazoa</taxon>
        <taxon>Chordata</taxon>
        <taxon>Craniata</taxon>
        <taxon>Vertebrata</taxon>
        <taxon>Euteleostomi</taxon>
        <taxon>Mammalia</taxon>
        <taxon>Metatheria</taxon>
        <taxon>Diprotodontia</taxon>
        <taxon>Vombatidae</taxon>
        <taxon>Vombatus</taxon>
    </lineage>
</organism>
<dbReference type="OrthoDB" id="9450100at2759"/>
<feature type="signal peptide" evidence="8">
    <location>
        <begin position="1"/>
        <end position="34"/>
    </location>
</feature>
<feature type="domain" description="Ig-like" evidence="9">
    <location>
        <begin position="147"/>
        <end position="232"/>
    </location>
</feature>
<keyword evidence="7" id="KW-0812">Transmembrane</keyword>
<feature type="chain" id="PRO_5021475862" description="Ig-like domain-containing protein" evidence="8">
    <location>
        <begin position="35"/>
        <end position="610"/>
    </location>
</feature>
<evidence type="ECO:0000256" key="4">
    <source>
        <dbReference type="ARBA" id="ARBA00023319"/>
    </source>
</evidence>
<protein>
    <recommendedName>
        <fullName evidence="9">Ig-like domain-containing protein</fullName>
    </recommendedName>
</protein>
<dbReference type="GeneTree" id="ENSGT01100000263479"/>
<feature type="domain" description="Ig-like" evidence="9">
    <location>
        <begin position="414"/>
        <end position="498"/>
    </location>
</feature>
<keyword evidence="2" id="KW-1015">Disulfide bond</keyword>
<evidence type="ECO:0000256" key="1">
    <source>
        <dbReference type="ARBA" id="ARBA00022729"/>
    </source>
</evidence>
<dbReference type="STRING" id="29139.ENSVURP00010012783"/>
<evidence type="ECO:0000313" key="11">
    <source>
        <dbReference type="Proteomes" id="UP000314987"/>
    </source>
</evidence>
<keyword evidence="7" id="KW-1133">Transmembrane helix</keyword>
<dbReference type="Pfam" id="PF13927">
    <property type="entry name" value="Ig_3"/>
    <property type="match status" value="3"/>
</dbReference>
<feature type="region of interest" description="Disordered" evidence="6">
    <location>
        <begin position="550"/>
        <end position="579"/>
    </location>
</feature>
<dbReference type="InterPro" id="IPR003599">
    <property type="entry name" value="Ig_sub"/>
</dbReference>
<reference evidence="11" key="1">
    <citation type="submission" date="2018-12" db="EMBL/GenBank/DDBJ databases">
        <authorList>
            <person name="Yazar S."/>
        </authorList>
    </citation>
    <scope>NUCLEOTIDE SEQUENCE [LARGE SCALE GENOMIC DNA]</scope>
</reference>
<gene>
    <name evidence="10" type="primary">CEACAM1</name>
</gene>
<evidence type="ECO:0000259" key="9">
    <source>
        <dbReference type="PROSITE" id="PS50835"/>
    </source>
</evidence>
<dbReference type="FunFam" id="2.60.40.10:FF:000244">
    <property type="entry name" value="carcinoembryonic antigen-related cell adhesion molecule 16"/>
    <property type="match status" value="2"/>
</dbReference>
<keyword evidence="1 8" id="KW-0732">Signal</keyword>
<dbReference type="SMART" id="SM00408">
    <property type="entry name" value="IGc2"/>
    <property type="match status" value="4"/>
</dbReference>
<evidence type="ECO:0000256" key="2">
    <source>
        <dbReference type="ARBA" id="ARBA00023157"/>
    </source>
</evidence>
<dbReference type="OMA" id="YTCSVYN"/>
<dbReference type="GeneID" id="114040151"/>
<dbReference type="CTD" id="634"/>
<dbReference type="Gene3D" id="2.60.40.10">
    <property type="entry name" value="Immunoglobulins"/>
    <property type="match status" value="5"/>
</dbReference>
<dbReference type="PANTHER" id="PTHR44337:SF20">
    <property type="entry name" value="CARCINOEMBRYONIC ANTIGEN-RELATED CELL ADHESION MOLECULE 5-RELATED"/>
    <property type="match status" value="1"/>
</dbReference>
<accession>A0A4X2KLU7</accession>
<comment type="similarity">
    <text evidence="5">Belongs to the immunoglobulin superfamily. CEA family.</text>
</comment>
<dbReference type="InterPro" id="IPR003598">
    <property type="entry name" value="Ig_sub2"/>
</dbReference>
<dbReference type="InterPro" id="IPR013106">
    <property type="entry name" value="Ig_V-set"/>
</dbReference>
<dbReference type="InterPro" id="IPR036179">
    <property type="entry name" value="Ig-like_dom_sf"/>
</dbReference>
<reference evidence="10" key="2">
    <citation type="submission" date="2025-08" db="UniProtKB">
        <authorList>
            <consortium name="Ensembl"/>
        </authorList>
    </citation>
    <scope>IDENTIFICATION</scope>
</reference>
<dbReference type="AlphaFoldDB" id="A0A4X2KLU7"/>
<keyword evidence="7" id="KW-0472">Membrane</keyword>
<dbReference type="SUPFAM" id="SSF48726">
    <property type="entry name" value="Immunoglobulin"/>
    <property type="match status" value="5"/>
</dbReference>
<dbReference type="Pfam" id="PF07686">
    <property type="entry name" value="V-set"/>
    <property type="match status" value="1"/>
</dbReference>
<dbReference type="RefSeq" id="XP_027713954.1">
    <property type="nucleotide sequence ID" value="XM_027858153.1"/>
</dbReference>
<dbReference type="PANTHER" id="PTHR44337">
    <property type="entry name" value="CARCINOEMBRYONIC ANTIGEN-RELATED CELL ADHESION MOLECULE 8"/>
    <property type="match status" value="1"/>
</dbReference>
<keyword evidence="3" id="KW-0325">Glycoprotein</keyword>
<name>A0A4X2KLU7_VOMUR</name>
<evidence type="ECO:0000256" key="6">
    <source>
        <dbReference type="SAM" id="MobiDB-lite"/>
    </source>
</evidence>
<evidence type="ECO:0000313" key="10">
    <source>
        <dbReference type="Ensembl" id="ENSVURP00010012783.1"/>
    </source>
</evidence>
<dbReference type="Proteomes" id="UP000314987">
    <property type="component" value="Unassembled WGS sequence"/>
</dbReference>
<keyword evidence="11" id="KW-1185">Reference proteome</keyword>
<keyword evidence="4" id="KW-0393">Immunoglobulin domain</keyword>
<dbReference type="InterPro" id="IPR052598">
    <property type="entry name" value="IgSF_CEA-related"/>
</dbReference>
<dbReference type="Pfam" id="PF13895">
    <property type="entry name" value="Ig_2"/>
    <property type="match status" value="1"/>
</dbReference>
<evidence type="ECO:0000256" key="8">
    <source>
        <dbReference type="SAM" id="SignalP"/>
    </source>
</evidence>
<dbReference type="Ensembl" id="ENSVURT00010014545.1">
    <property type="protein sequence ID" value="ENSVURP00010012783.1"/>
    <property type="gene ID" value="ENSVURG00010009849.1"/>
</dbReference>
<proteinExistence type="inferred from homology"/>
<feature type="compositionally biased region" description="Polar residues" evidence="6">
    <location>
        <begin position="559"/>
        <end position="573"/>
    </location>
</feature>
<dbReference type="CDD" id="cd12087">
    <property type="entry name" value="TM_EGFR-like"/>
    <property type="match status" value="1"/>
</dbReference>
<dbReference type="InterPro" id="IPR013783">
    <property type="entry name" value="Ig-like_fold"/>
</dbReference>
<evidence type="ECO:0000256" key="7">
    <source>
        <dbReference type="SAM" id="Phobius"/>
    </source>
</evidence>
<evidence type="ECO:0000256" key="3">
    <source>
        <dbReference type="ARBA" id="ARBA00023180"/>
    </source>
</evidence>
<evidence type="ECO:0000256" key="5">
    <source>
        <dbReference type="ARBA" id="ARBA00038222"/>
    </source>
</evidence>
<feature type="domain" description="Ig-like" evidence="9">
    <location>
        <begin position="237"/>
        <end position="315"/>
    </location>
</feature>
<dbReference type="SMART" id="SM00409">
    <property type="entry name" value="IG"/>
    <property type="match status" value="5"/>
</dbReference>
<dbReference type="CDD" id="cd00096">
    <property type="entry name" value="Ig"/>
    <property type="match status" value="1"/>
</dbReference>
<dbReference type="InterPro" id="IPR007110">
    <property type="entry name" value="Ig-like_dom"/>
</dbReference>